<name>A0A498JD65_MALDO</name>
<protein>
    <submittedName>
        <fullName evidence="2">Uncharacterized protein</fullName>
    </submittedName>
</protein>
<keyword evidence="3" id="KW-1185">Reference proteome</keyword>
<dbReference type="Proteomes" id="UP000290289">
    <property type="component" value="Chromosome 7"/>
</dbReference>
<evidence type="ECO:0000313" key="2">
    <source>
        <dbReference type="EMBL" id="RXH93618.1"/>
    </source>
</evidence>
<dbReference type="AlphaFoldDB" id="A0A498JD65"/>
<proteinExistence type="predicted"/>
<accession>A0A498JD65</accession>
<feature type="region of interest" description="Disordered" evidence="1">
    <location>
        <begin position="1"/>
        <end position="29"/>
    </location>
</feature>
<organism evidence="2 3">
    <name type="scientific">Malus domestica</name>
    <name type="common">Apple</name>
    <name type="synonym">Pyrus malus</name>
    <dbReference type="NCBI Taxonomy" id="3750"/>
    <lineage>
        <taxon>Eukaryota</taxon>
        <taxon>Viridiplantae</taxon>
        <taxon>Streptophyta</taxon>
        <taxon>Embryophyta</taxon>
        <taxon>Tracheophyta</taxon>
        <taxon>Spermatophyta</taxon>
        <taxon>Magnoliopsida</taxon>
        <taxon>eudicotyledons</taxon>
        <taxon>Gunneridae</taxon>
        <taxon>Pentapetalae</taxon>
        <taxon>rosids</taxon>
        <taxon>fabids</taxon>
        <taxon>Rosales</taxon>
        <taxon>Rosaceae</taxon>
        <taxon>Amygdaloideae</taxon>
        <taxon>Maleae</taxon>
        <taxon>Malus</taxon>
    </lineage>
</organism>
<evidence type="ECO:0000256" key="1">
    <source>
        <dbReference type="SAM" id="MobiDB-lite"/>
    </source>
</evidence>
<sequence length="125" mass="13893">MSLDENKEEEGDEEGVRRNENSPKIRPVEQCVPPVLGIPNVGRNASSHSVPSHPTYQTVPNGSCRSCKLILVLFFTSRPGVHHIPCPLHHRRTIFRSPILGVLWPPSLLTSEFLQNPKPVSSQNA</sequence>
<comment type="caution">
    <text evidence="2">The sequence shown here is derived from an EMBL/GenBank/DDBJ whole genome shotgun (WGS) entry which is preliminary data.</text>
</comment>
<reference evidence="2 3" key="1">
    <citation type="submission" date="2018-10" db="EMBL/GenBank/DDBJ databases">
        <title>A high-quality apple genome assembly.</title>
        <authorList>
            <person name="Hu J."/>
        </authorList>
    </citation>
    <scope>NUCLEOTIDE SEQUENCE [LARGE SCALE GENOMIC DNA]</scope>
    <source>
        <strain evidence="3">cv. HFTH1</strain>
        <tissue evidence="2">Young leaf</tissue>
    </source>
</reference>
<feature type="compositionally biased region" description="Basic and acidic residues" evidence="1">
    <location>
        <begin position="14"/>
        <end position="27"/>
    </location>
</feature>
<dbReference type="EMBL" id="RDQH01000333">
    <property type="protein sequence ID" value="RXH93618.1"/>
    <property type="molecule type" value="Genomic_DNA"/>
</dbReference>
<gene>
    <name evidence="2" type="ORF">DVH24_014194</name>
</gene>
<feature type="compositionally biased region" description="Acidic residues" evidence="1">
    <location>
        <begin position="1"/>
        <end position="13"/>
    </location>
</feature>
<evidence type="ECO:0000313" key="3">
    <source>
        <dbReference type="Proteomes" id="UP000290289"/>
    </source>
</evidence>